<accession>A0A318E735</accession>
<proteinExistence type="inferred from homology"/>
<dbReference type="InterPro" id="IPR051405">
    <property type="entry name" value="phD/YefM_antitoxin"/>
</dbReference>
<dbReference type="Gene3D" id="3.40.1620.10">
    <property type="entry name" value="YefM-like domain"/>
    <property type="match status" value="1"/>
</dbReference>
<dbReference type="InterPro" id="IPR036165">
    <property type="entry name" value="YefM-like_sf"/>
</dbReference>
<comment type="caution">
    <text evidence="3">The sequence shown here is derived from an EMBL/GenBank/DDBJ whole genome shotgun (WGS) entry which is preliminary data.</text>
</comment>
<dbReference type="PANTHER" id="PTHR33713:SF6">
    <property type="entry name" value="ANTITOXIN YEFM"/>
    <property type="match status" value="1"/>
</dbReference>
<keyword evidence="4" id="KW-1185">Reference proteome</keyword>
<reference evidence="3 4" key="1">
    <citation type="submission" date="2018-04" db="EMBL/GenBank/DDBJ databases">
        <title>Genomic Encyclopedia of Type Strains, Phase IV (KMG-IV): sequencing the most valuable type-strain genomes for metagenomic binning, comparative biology and taxonomic classification.</title>
        <authorList>
            <person name="Goeker M."/>
        </authorList>
    </citation>
    <scope>NUCLEOTIDE SEQUENCE [LARGE SCALE GENOMIC DNA]</scope>
    <source>
        <strain evidence="3 4">DSM 104150</strain>
    </source>
</reference>
<evidence type="ECO:0000256" key="2">
    <source>
        <dbReference type="RuleBase" id="RU362080"/>
    </source>
</evidence>
<comment type="function">
    <text evidence="2">Antitoxin component of a type II toxin-antitoxin (TA) system.</text>
</comment>
<comment type="similarity">
    <text evidence="1 2">Belongs to the phD/YefM antitoxin family.</text>
</comment>
<evidence type="ECO:0000256" key="1">
    <source>
        <dbReference type="ARBA" id="ARBA00009981"/>
    </source>
</evidence>
<dbReference type="EMBL" id="QICN01000011">
    <property type="protein sequence ID" value="PXV64868.1"/>
    <property type="molecule type" value="Genomic_DNA"/>
</dbReference>
<dbReference type="PANTHER" id="PTHR33713">
    <property type="entry name" value="ANTITOXIN YAFN-RELATED"/>
    <property type="match status" value="1"/>
</dbReference>
<dbReference type="Proteomes" id="UP000248330">
    <property type="component" value="Unassembled WGS sequence"/>
</dbReference>
<gene>
    <name evidence="3" type="ORF">C8D93_11140</name>
</gene>
<protein>
    <recommendedName>
        <fullName evidence="2">Antitoxin</fullName>
    </recommendedName>
</protein>
<name>A0A318E735_9GAMM</name>
<dbReference type="AlphaFoldDB" id="A0A318E735"/>
<dbReference type="Pfam" id="PF02604">
    <property type="entry name" value="PhdYeFM_antitox"/>
    <property type="match status" value="1"/>
</dbReference>
<dbReference type="SUPFAM" id="SSF143120">
    <property type="entry name" value="YefM-like"/>
    <property type="match status" value="1"/>
</dbReference>
<organism evidence="3 4">
    <name type="scientific">Sinimarinibacterium flocculans</name>
    <dbReference type="NCBI Taxonomy" id="985250"/>
    <lineage>
        <taxon>Bacteria</taxon>
        <taxon>Pseudomonadati</taxon>
        <taxon>Pseudomonadota</taxon>
        <taxon>Gammaproteobacteria</taxon>
        <taxon>Nevskiales</taxon>
        <taxon>Nevskiaceae</taxon>
        <taxon>Sinimarinibacterium</taxon>
    </lineage>
</organism>
<evidence type="ECO:0000313" key="4">
    <source>
        <dbReference type="Proteomes" id="UP000248330"/>
    </source>
</evidence>
<evidence type="ECO:0000313" key="3">
    <source>
        <dbReference type="EMBL" id="PXV64868.1"/>
    </source>
</evidence>
<dbReference type="InterPro" id="IPR006442">
    <property type="entry name" value="Antitoxin_Phd/YefM"/>
</dbReference>
<sequence length="88" mass="9529">MPMKTVSVAEARNRLTELLREVEQGAPVAISRRGRGVAVLIAEGDYERLRSAAGGADFSAWLANWRARAGTGFDGISPDELARWSLAE</sequence>
<dbReference type="NCBIfam" id="TIGR01552">
    <property type="entry name" value="phd_fam"/>
    <property type="match status" value="1"/>
</dbReference>